<feature type="compositionally biased region" description="Polar residues" evidence="1">
    <location>
        <begin position="15"/>
        <end position="26"/>
    </location>
</feature>
<organism evidence="2">
    <name type="scientific">Rhizophora mucronata</name>
    <name type="common">Asiatic mangrove</name>
    <dbReference type="NCBI Taxonomy" id="61149"/>
    <lineage>
        <taxon>Eukaryota</taxon>
        <taxon>Viridiplantae</taxon>
        <taxon>Streptophyta</taxon>
        <taxon>Embryophyta</taxon>
        <taxon>Tracheophyta</taxon>
        <taxon>Spermatophyta</taxon>
        <taxon>Magnoliopsida</taxon>
        <taxon>eudicotyledons</taxon>
        <taxon>Gunneridae</taxon>
        <taxon>Pentapetalae</taxon>
        <taxon>rosids</taxon>
        <taxon>fabids</taxon>
        <taxon>Malpighiales</taxon>
        <taxon>Rhizophoraceae</taxon>
        <taxon>Rhizophora</taxon>
    </lineage>
</organism>
<accession>A0A2P2MLU2</accession>
<evidence type="ECO:0000313" key="2">
    <source>
        <dbReference type="EMBL" id="MBX31211.1"/>
    </source>
</evidence>
<sequence>MKYRGLVRSEEENVVQDSNPESQKQNRGCPVPSLFPIGFAFQDFVFLGIIQDAMTRHLKITLLRKRETSGFK</sequence>
<feature type="region of interest" description="Disordered" evidence="1">
    <location>
        <begin position="1"/>
        <end position="27"/>
    </location>
</feature>
<proteinExistence type="predicted"/>
<dbReference type="AlphaFoldDB" id="A0A2P2MLU2"/>
<dbReference type="EMBL" id="GGEC01050727">
    <property type="protein sequence ID" value="MBX31211.1"/>
    <property type="molecule type" value="Transcribed_RNA"/>
</dbReference>
<reference evidence="2" key="1">
    <citation type="submission" date="2018-02" db="EMBL/GenBank/DDBJ databases">
        <title>Rhizophora mucronata_Transcriptome.</title>
        <authorList>
            <person name="Meera S.P."/>
            <person name="Sreeshan A."/>
            <person name="Augustine A."/>
        </authorList>
    </citation>
    <scope>NUCLEOTIDE SEQUENCE</scope>
    <source>
        <tissue evidence="2">Leaf</tissue>
    </source>
</reference>
<name>A0A2P2MLU2_RHIMU</name>
<protein>
    <submittedName>
        <fullName evidence="2">Uncharacterized protein MANES_13G060700</fullName>
    </submittedName>
</protein>
<evidence type="ECO:0000256" key="1">
    <source>
        <dbReference type="SAM" id="MobiDB-lite"/>
    </source>
</evidence>